<evidence type="ECO:0000256" key="1">
    <source>
        <dbReference type="ARBA" id="ARBA00001946"/>
    </source>
</evidence>
<feature type="region of interest" description="Disordered" evidence="16">
    <location>
        <begin position="807"/>
        <end position="932"/>
    </location>
</feature>
<dbReference type="PANTHER" id="PTHR44329">
    <property type="entry name" value="SERINE/THREONINE-PROTEIN KINASE TNNI3K-RELATED"/>
    <property type="match status" value="1"/>
</dbReference>
<dbReference type="FunFam" id="1.10.510.10:FF:000076">
    <property type="entry name" value="Mitogen-activated protein kinase kinase kinase"/>
    <property type="match status" value="1"/>
</dbReference>
<feature type="domain" description="Protein kinase" evidence="18">
    <location>
        <begin position="126"/>
        <end position="394"/>
    </location>
</feature>
<feature type="coiled-coil region" evidence="15">
    <location>
        <begin position="416"/>
        <end position="472"/>
    </location>
</feature>
<keyword evidence="20" id="KW-1185">Reference proteome</keyword>
<keyword evidence="10 14" id="KW-0067">ATP-binding</keyword>
<dbReference type="InterPro" id="IPR051681">
    <property type="entry name" value="Ser/Thr_Kinases-Pseudokinases"/>
</dbReference>
<dbReference type="GO" id="GO:0005524">
    <property type="term" value="F:ATP binding"/>
    <property type="evidence" value="ECO:0007669"/>
    <property type="project" value="UniProtKB-UniRule"/>
</dbReference>
<feature type="region of interest" description="Disordered" evidence="16">
    <location>
        <begin position="611"/>
        <end position="638"/>
    </location>
</feature>
<evidence type="ECO:0000313" key="19">
    <source>
        <dbReference type="EMBL" id="RUS85333.1"/>
    </source>
</evidence>
<name>A0A3S0ZX90_ELYCH</name>
<dbReference type="InterPro" id="IPR011009">
    <property type="entry name" value="Kinase-like_dom_sf"/>
</dbReference>
<reference evidence="19 20" key="1">
    <citation type="submission" date="2019-01" db="EMBL/GenBank/DDBJ databases">
        <title>A draft genome assembly of the solar-powered sea slug Elysia chlorotica.</title>
        <authorList>
            <person name="Cai H."/>
            <person name="Li Q."/>
            <person name="Fang X."/>
            <person name="Li J."/>
            <person name="Curtis N.E."/>
            <person name="Altenburger A."/>
            <person name="Shibata T."/>
            <person name="Feng M."/>
            <person name="Maeda T."/>
            <person name="Schwartz J.A."/>
            <person name="Shigenobu S."/>
            <person name="Lundholm N."/>
            <person name="Nishiyama T."/>
            <person name="Yang H."/>
            <person name="Hasebe M."/>
            <person name="Li S."/>
            <person name="Pierce S.K."/>
            <person name="Wang J."/>
        </authorList>
    </citation>
    <scope>NUCLEOTIDE SEQUENCE [LARGE SCALE GENOMIC DNA]</scope>
    <source>
        <strain evidence="19">EC2010</strain>
        <tissue evidence="19">Whole organism of an adult</tissue>
    </source>
</reference>
<keyword evidence="5" id="KW-0723">Serine/threonine-protein kinase</keyword>
<dbReference type="GO" id="GO:0004706">
    <property type="term" value="F:JUN kinase kinase kinase activity"/>
    <property type="evidence" value="ECO:0007669"/>
    <property type="project" value="TreeGrafter"/>
</dbReference>
<protein>
    <recommendedName>
        <fullName evidence="3">mitogen-activated protein kinase kinase kinase</fullName>
        <ecNumber evidence="3">2.7.11.25</ecNumber>
    </recommendedName>
</protein>
<dbReference type="Gene3D" id="3.30.200.20">
    <property type="entry name" value="Phosphorylase Kinase, domain 1"/>
    <property type="match status" value="1"/>
</dbReference>
<feature type="domain" description="SH3" evidence="17">
    <location>
        <begin position="42"/>
        <end position="103"/>
    </location>
</feature>
<dbReference type="InterPro" id="IPR001245">
    <property type="entry name" value="Ser-Thr/Tyr_kinase_cat_dom"/>
</dbReference>
<dbReference type="InterPro" id="IPR000719">
    <property type="entry name" value="Prot_kinase_dom"/>
</dbReference>
<dbReference type="STRING" id="188477.A0A3S0ZX90"/>
<evidence type="ECO:0000256" key="11">
    <source>
        <dbReference type="ARBA" id="ARBA00047559"/>
    </source>
</evidence>
<evidence type="ECO:0000256" key="7">
    <source>
        <dbReference type="ARBA" id="ARBA00022737"/>
    </source>
</evidence>
<keyword evidence="7" id="KW-0677">Repeat</keyword>
<evidence type="ECO:0000256" key="2">
    <source>
        <dbReference type="ARBA" id="ARBA00006529"/>
    </source>
</evidence>
<evidence type="ECO:0000259" key="17">
    <source>
        <dbReference type="PROSITE" id="PS50002"/>
    </source>
</evidence>
<feature type="region of interest" description="Disordered" evidence="16">
    <location>
        <begin position="514"/>
        <end position="577"/>
    </location>
</feature>
<keyword evidence="8 14" id="KW-0547">Nucleotide-binding</keyword>
<keyword evidence="15" id="KW-0175">Coiled coil</keyword>
<dbReference type="PANTHER" id="PTHR44329:SF293">
    <property type="entry name" value="MITOGEN-ACTIVATED PROTEIN KINASE KINASE KINASE"/>
    <property type="match status" value="1"/>
</dbReference>
<evidence type="ECO:0000256" key="3">
    <source>
        <dbReference type="ARBA" id="ARBA00012406"/>
    </source>
</evidence>
<gene>
    <name evidence="19" type="ORF">EGW08_006876</name>
</gene>
<dbReference type="EMBL" id="RQTK01000173">
    <property type="protein sequence ID" value="RUS85333.1"/>
    <property type="molecule type" value="Genomic_DNA"/>
</dbReference>
<evidence type="ECO:0000256" key="12">
    <source>
        <dbReference type="ARBA" id="ARBA00048329"/>
    </source>
</evidence>
<evidence type="ECO:0000256" key="5">
    <source>
        <dbReference type="ARBA" id="ARBA00022527"/>
    </source>
</evidence>
<dbReference type="PROSITE" id="PS00107">
    <property type="entry name" value="PROTEIN_KINASE_ATP"/>
    <property type="match status" value="1"/>
</dbReference>
<keyword evidence="6" id="KW-0808">Transferase</keyword>
<evidence type="ECO:0000256" key="16">
    <source>
        <dbReference type="SAM" id="MobiDB-lite"/>
    </source>
</evidence>
<evidence type="ECO:0000256" key="13">
    <source>
        <dbReference type="PROSITE-ProRule" id="PRU00192"/>
    </source>
</evidence>
<feature type="compositionally biased region" description="Pro residues" evidence="16">
    <location>
        <begin position="526"/>
        <end position="541"/>
    </location>
</feature>
<dbReference type="PROSITE" id="PS50011">
    <property type="entry name" value="PROTEIN_KINASE_DOM"/>
    <property type="match status" value="1"/>
</dbReference>
<comment type="similarity">
    <text evidence="2">Belongs to the protein kinase superfamily. STE Ser/Thr protein kinase family. MAP kinase kinase kinase subfamily.</text>
</comment>
<dbReference type="Gene3D" id="2.30.30.40">
    <property type="entry name" value="SH3 Domains"/>
    <property type="match status" value="1"/>
</dbReference>
<dbReference type="Gene3D" id="1.10.510.10">
    <property type="entry name" value="Transferase(Phosphotransferase) domain 1"/>
    <property type="match status" value="1"/>
</dbReference>
<dbReference type="InterPro" id="IPR008271">
    <property type="entry name" value="Ser/Thr_kinase_AS"/>
</dbReference>
<dbReference type="PRINTS" id="PR00109">
    <property type="entry name" value="TYRKINASE"/>
</dbReference>
<evidence type="ECO:0000256" key="9">
    <source>
        <dbReference type="ARBA" id="ARBA00022777"/>
    </source>
</evidence>
<evidence type="ECO:0000256" key="14">
    <source>
        <dbReference type="PROSITE-ProRule" id="PRU10141"/>
    </source>
</evidence>
<dbReference type="InterPro" id="IPR017441">
    <property type="entry name" value="Protein_kinase_ATP_BS"/>
</dbReference>
<dbReference type="OrthoDB" id="339325at2759"/>
<evidence type="ECO:0000256" key="10">
    <source>
        <dbReference type="ARBA" id="ARBA00022840"/>
    </source>
</evidence>
<evidence type="ECO:0000256" key="15">
    <source>
        <dbReference type="SAM" id="Coils"/>
    </source>
</evidence>
<dbReference type="Pfam" id="PF00018">
    <property type="entry name" value="SH3_1"/>
    <property type="match status" value="1"/>
</dbReference>
<dbReference type="PROSITE" id="PS00108">
    <property type="entry name" value="PROTEIN_KINASE_ST"/>
    <property type="match status" value="1"/>
</dbReference>
<evidence type="ECO:0000256" key="6">
    <source>
        <dbReference type="ARBA" id="ARBA00022679"/>
    </source>
</evidence>
<keyword evidence="9" id="KW-0418">Kinase</keyword>
<dbReference type="Pfam" id="PF07714">
    <property type="entry name" value="PK_Tyr_Ser-Thr"/>
    <property type="match status" value="1"/>
</dbReference>
<feature type="compositionally biased region" description="Acidic residues" evidence="16">
    <location>
        <begin position="611"/>
        <end position="620"/>
    </location>
</feature>
<evidence type="ECO:0000313" key="20">
    <source>
        <dbReference type="Proteomes" id="UP000271974"/>
    </source>
</evidence>
<dbReference type="EC" id="2.7.11.25" evidence="3"/>
<dbReference type="SUPFAM" id="SSF56112">
    <property type="entry name" value="Protein kinase-like (PK-like)"/>
    <property type="match status" value="1"/>
</dbReference>
<dbReference type="FunFam" id="3.30.200.20:FF:000085">
    <property type="entry name" value="Mitogen-activated protein kinase kinase kinase"/>
    <property type="match status" value="1"/>
</dbReference>
<comment type="caution">
    <text evidence="19">The sequence shown here is derived from an EMBL/GenBank/DDBJ whole genome shotgun (WGS) entry which is preliminary data.</text>
</comment>
<sequence length="1024" mass="114116">MNTQLAKLLQFQNCRMRHTLVFGVSMEPFGFSDRRGQRKESDYSHLWTAIFDYEAAREDELTLRQGTQVQVLSIESGDDGWWMGRAEGKVGIFPSNFVAKDSQLDVDKLPPDVKSKGPFEIEFEELDLEEVIGVGGFGKVYKGSWRSETVAIKAARQDPDEPISTTIENVRKEAKLFWLLNHSNIAALRGVCLKPPNLCLVMEYAAGGSLNRVLNGRRIPPEILVNWALQIAHGMHYLHELAPLTLVHRDLKSSNILLKESIDNGDLGQKNLKITDFGLAREVEQTTRMSAAGTYAWMAPEVIKLSRFSKKSDVWSYGVVLWELLTGETPYKGIDALGVAYGVAVNKLTLPIPSTCPELFSQLMADCWYQEPHERPTFLDILHRLQEIATSSFVTTPHDSFHTMQEDWRLEIEHMFDELRSREKELRCREEELTKAELQQKIQEDALKKREQDLAAREIELLERELNILILQQVMHKPTPKKRKSRKGRLKALKYGGKKISEPSDFRHNITVQKESSSLYGKPTSPDSPPATPTHALPPPRFRAIAYPNVDGKKGKTWGPSSVQKDRHQRSSIIFADGRWSKSAPNLEKSLRQLGGASATSGAANHLYELDDTLPGDLDESSPKPRSIPHTPAATPTSLFARGRKTDNSLYHMSTMLAAVAMGFDIGIANTRAIHPYLHCPSAEEERGIKKRDSYINNRRDAYLAAVRDTFIEPEGDFRSYQAPPPGYWHTYHGVQGRQRPSLNLDSESLSPAFILAGNDLSTQAGTVSFDLNAHTTSHRSSLAESEASTSTPTTEHTVIFNRHMSMDNTLDSSSPKSASQEGKNKQQRRSVTFEDDFGQVELNKHPGSGAAGGSNNFMYNTHRRTPSNTSTSSSALDHPDPHQTFSTNFITSPFTSPDHVSLQQQPVPPRRKPGAEPAQRPTTLDVGGPVRSTPIHLRYPSSPGHSQVRSGQAAAGGEDMLAHFATRSHLSPGNTPPHIAHQKTLLDIDVEGQNQDATRPLVQHDTATVVPMLDLGSEFISKF</sequence>
<comment type="catalytic activity">
    <reaction evidence="12">
        <text>L-seryl-[protein] + ATP = O-phospho-L-seryl-[protein] + ADP + H(+)</text>
        <dbReference type="Rhea" id="RHEA:17989"/>
        <dbReference type="Rhea" id="RHEA-COMP:9863"/>
        <dbReference type="Rhea" id="RHEA-COMP:11604"/>
        <dbReference type="ChEBI" id="CHEBI:15378"/>
        <dbReference type="ChEBI" id="CHEBI:29999"/>
        <dbReference type="ChEBI" id="CHEBI:30616"/>
        <dbReference type="ChEBI" id="CHEBI:83421"/>
        <dbReference type="ChEBI" id="CHEBI:456216"/>
        <dbReference type="EC" id="2.7.11.25"/>
    </reaction>
</comment>
<dbReference type="PROSITE" id="PS50002">
    <property type="entry name" value="SH3"/>
    <property type="match status" value="1"/>
</dbReference>
<feature type="binding site" evidence="14">
    <location>
        <position position="153"/>
    </location>
    <ligand>
        <name>ATP</name>
        <dbReference type="ChEBI" id="CHEBI:30616"/>
    </ligand>
</feature>
<dbReference type="AlphaFoldDB" id="A0A3S0ZX90"/>
<dbReference type="Proteomes" id="UP000271974">
    <property type="component" value="Unassembled WGS sequence"/>
</dbReference>
<evidence type="ECO:0000256" key="8">
    <source>
        <dbReference type="ARBA" id="ARBA00022741"/>
    </source>
</evidence>
<accession>A0A3S0ZX90</accession>
<feature type="compositionally biased region" description="Polar residues" evidence="16">
    <location>
        <begin position="807"/>
        <end position="822"/>
    </location>
</feature>
<dbReference type="PRINTS" id="PR00452">
    <property type="entry name" value="SH3DOMAIN"/>
</dbReference>
<dbReference type="InterPro" id="IPR001452">
    <property type="entry name" value="SH3_domain"/>
</dbReference>
<organism evidence="19 20">
    <name type="scientific">Elysia chlorotica</name>
    <name type="common">Eastern emerald elysia</name>
    <name type="synonym">Sea slug</name>
    <dbReference type="NCBI Taxonomy" id="188477"/>
    <lineage>
        <taxon>Eukaryota</taxon>
        <taxon>Metazoa</taxon>
        <taxon>Spiralia</taxon>
        <taxon>Lophotrochozoa</taxon>
        <taxon>Mollusca</taxon>
        <taxon>Gastropoda</taxon>
        <taxon>Heterobranchia</taxon>
        <taxon>Euthyneura</taxon>
        <taxon>Panpulmonata</taxon>
        <taxon>Sacoglossa</taxon>
        <taxon>Placobranchoidea</taxon>
        <taxon>Plakobranchidae</taxon>
        <taxon>Elysia</taxon>
    </lineage>
</organism>
<evidence type="ECO:0000259" key="18">
    <source>
        <dbReference type="PROSITE" id="PS50011"/>
    </source>
</evidence>
<dbReference type="SMART" id="SM00220">
    <property type="entry name" value="S_TKc"/>
    <property type="match status" value="1"/>
</dbReference>
<dbReference type="SUPFAM" id="SSF50044">
    <property type="entry name" value="SH3-domain"/>
    <property type="match status" value="1"/>
</dbReference>
<evidence type="ECO:0000256" key="4">
    <source>
        <dbReference type="ARBA" id="ARBA00022443"/>
    </source>
</evidence>
<dbReference type="InterPro" id="IPR036028">
    <property type="entry name" value="SH3-like_dom_sf"/>
</dbReference>
<dbReference type="CDD" id="cd14061">
    <property type="entry name" value="STKc_MLK"/>
    <property type="match status" value="1"/>
</dbReference>
<comment type="cofactor">
    <cofactor evidence="1">
        <name>Mg(2+)</name>
        <dbReference type="ChEBI" id="CHEBI:18420"/>
    </cofactor>
</comment>
<dbReference type="SMART" id="SM00326">
    <property type="entry name" value="SH3"/>
    <property type="match status" value="1"/>
</dbReference>
<keyword evidence="4 13" id="KW-0728">SH3 domain</keyword>
<comment type="catalytic activity">
    <reaction evidence="11">
        <text>L-threonyl-[protein] + ATP = O-phospho-L-threonyl-[protein] + ADP + H(+)</text>
        <dbReference type="Rhea" id="RHEA:46608"/>
        <dbReference type="Rhea" id="RHEA-COMP:11060"/>
        <dbReference type="Rhea" id="RHEA-COMP:11605"/>
        <dbReference type="ChEBI" id="CHEBI:15378"/>
        <dbReference type="ChEBI" id="CHEBI:30013"/>
        <dbReference type="ChEBI" id="CHEBI:30616"/>
        <dbReference type="ChEBI" id="CHEBI:61977"/>
        <dbReference type="ChEBI" id="CHEBI:456216"/>
        <dbReference type="EC" id="2.7.11.25"/>
    </reaction>
</comment>
<feature type="compositionally biased region" description="Polar residues" evidence="16">
    <location>
        <begin position="884"/>
        <end position="896"/>
    </location>
</feature>
<proteinExistence type="inferred from homology"/>